<comment type="caution">
    <text evidence="2">The sequence shown here is derived from an EMBL/GenBank/DDBJ whole genome shotgun (WGS) entry which is preliminary data.</text>
</comment>
<dbReference type="AlphaFoldDB" id="A0A841GPG1"/>
<feature type="transmembrane region" description="Helical" evidence="1">
    <location>
        <begin position="35"/>
        <end position="56"/>
    </location>
</feature>
<keyword evidence="1" id="KW-0472">Membrane</keyword>
<sequence>MIPRWAERLAGLGMIALGIWLVVASWRAAHTGERFFVAGPAMGPFALGIGIGLLLFPSPRSMVAARGGDPSKVRWSDLTTGWKVLAGGGGALGIVYLLLLMSGLL</sequence>
<evidence type="ECO:0000313" key="2">
    <source>
        <dbReference type="EMBL" id="MBB6068830.1"/>
    </source>
</evidence>
<feature type="transmembrane region" description="Helical" evidence="1">
    <location>
        <begin position="9"/>
        <end position="29"/>
    </location>
</feature>
<evidence type="ECO:0000313" key="3">
    <source>
        <dbReference type="Proteomes" id="UP000582837"/>
    </source>
</evidence>
<protein>
    <submittedName>
        <fullName evidence="2">Uncharacterized protein</fullName>
    </submittedName>
</protein>
<keyword evidence="1" id="KW-0812">Transmembrane</keyword>
<reference evidence="2 3" key="1">
    <citation type="submission" date="2020-08" db="EMBL/GenBank/DDBJ databases">
        <title>Genomic Encyclopedia of Type Strains, Phase IV (KMG-IV): sequencing the most valuable type-strain genomes for metagenomic binning, comparative biology and taxonomic classification.</title>
        <authorList>
            <person name="Goeker M."/>
        </authorList>
    </citation>
    <scope>NUCLEOTIDE SEQUENCE [LARGE SCALE GENOMIC DNA]</scope>
    <source>
        <strain evidence="2 3">DSM 29007</strain>
    </source>
</reference>
<name>A0A841GPG1_9BACT</name>
<accession>A0A841GPG1</accession>
<feature type="transmembrane region" description="Helical" evidence="1">
    <location>
        <begin position="84"/>
        <end position="104"/>
    </location>
</feature>
<proteinExistence type="predicted"/>
<gene>
    <name evidence="2" type="ORF">HNQ61_000441</name>
</gene>
<keyword evidence="1" id="KW-1133">Transmembrane helix</keyword>
<dbReference type="RefSeq" id="WP_170031245.1">
    <property type="nucleotide sequence ID" value="NZ_JABDTL010000001.1"/>
</dbReference>
<dbReference type="EMBL" id="JACHIA010000001">
    <property type="protein sequence ID" value="MBB6068830.1"/>
    <property type="molecule type" value="Genomic_DNA"/>
</dbReference>
<organism evidence="2 3">
    <name type="scientific">Longimicrobium terrae</name>
    <dbReference type="NCBI Taxonomy" id="1639882"/>
    <lineage>
        <taxon>Bacteria</taxon>
        <taxon>Pseudomonadati</taxon>
        <taxon>Gemmatimonadota</taxon>
        <taxon>Longimicrobiia</taxon>
        <taxon>Longimicrobiales</taxon>
        <taxon>Longimicrobiaceae</taxon>
        <taxon>Longimicrobium</taxon>
    </lineage>
</organism>
<keyword evidence="3" id="KW-1185">Reference proteome</keyword>
<dbReference type="Proteomes" id="UP000582837">
    <property type="component" value="Unassembled WGS sequence"/>
</dbReference>
<evidence type="ECO:0000256" key="1">
    <source>
        <dbReference type="SAM" id="Phobius"/>
    </source>
</evidence>